<sequence length="540" mass="61507">MSRRSGFGSIMTAVARDIARSQRQAEAARKRSLREYEQSLRIAQREQVRQTKIADREAKQQYFEDRIAEAEDKTSVVSSFLEELNSMLEHTPSVNDEIVFDSLQVTEKFQEKFQEFSPSPDLMAKSSPPLKDTCLARKPVFPVNLFPWVKKQYQKRLTDGEKRHKEAISEYETKEQNREELLASERSEYEKAKTAFDQKVAQRCQEIEDFKIAYAAGDRDAIVSYNSLVLERSQYPDGFPQQFRLAYIPESKEIAVEYMLPLVDIVPTILEYKFTRSKDTIDEKSRKPTEIKEIYKNIIASITLRTIHEIFEADQGNCVSVVVFNGMIETIDLATGKEIKPCLISLRVTKDRFLEVNLSKVDKLICLRNLGAQVSSHPAEIQAVKPIVDFDMVDKRYVNQQDIMSDLDNRPNLMDLDPFEFENLVSNLFQKMGLETKQTRCSKDGGVDAVAFDTRPVLGGKVIIQAKRYKNVVGVSAVRDLYGTMINEGASKGILVATSHYGTDAYNFSKDKPIELIDGGALLYLLDQVGIKVKIIIPNE</sequence>
<name>A0A1J5IGQ3_9BACT</name>
<protein>
    <submittedName>
        <fullName evidence="3">Restriction endonuclease</fullName>
    </submittedName>
</protein>
<evidence type="ECO:0000256" key="1">
    <source>
        <dbReference type="SAM" id="Coils"/>
    </source>
</evidence>
<dbReference type="AlphaFoldDB" id="A0A1J5IGQ3"/>
<dbReference type="GO" id="GO:0009307">
    <property type="term" value="P:DNA restriction-modification system"/>
    <property type="evidence" value="ECO:0007669"/>
    <property type="project" value="InterPro"/>
</dbReference>
<evidence type="ECO:0000313" key="4">
    <source>
        <dbReference type="Proteomes" id="UP000183245"/>
    </source>
</evidence>
<keyword evidence="1" id="KW-0175">Coiled coil</keyword>
<evidence type="ECO:0000313" key="3">
    <source>
        <dbReference type="EMBL" id="OIP96244.1"/>
    </source>
</evidence>
<feature type="domain" description="Restriction endonuclease type IV Mrr" evidence="2">
    <location>
        <begin position="415"/>
        <end position="525"/>
    </location>
</feature>
<dbReference type="InterPro" id="IPR007560">
    <property type="entry name" value="Restrct_endonuc_IV_Mrr"/>
</dbReference>
<reference evidence="3 4" key="1">
    <citation type="journal article" date="2016" name="Environ. Microbiol.">
        <title>Genomic resolution of a cold subsurface aquifer community provides metabolic insights for novel microbes adapted to high CO concentrations.</title>
        <authorList>
            <person name="Probst A.J."/>
            <person name="Castelle C.J."/>
            <person name="Singh A."/>
            <person name="Brown C.T."/>
            <person name="Anantharaman K."/>
            <person name="Sharon I."/>
            <person name="Hug L.A."/>
            <person name="Burstein D."/>
            <person name="Emerson J.B."/>
            <person name="Thomas B.C."/>
            <person name="Banfield J.F."/>
        </authorList>
    </citation>
    <scope>NUCLEOTIDE SEQUENCE [LARGE SCALE GENOMIC DNA]</scope>
    <source>
        <strain evidence="3">CG2_30_54_11</strain>
    </source>
</reference>
<feature type="coiled-coil region" evidence="1">
    <location>
        <begin position="150"/>
        <end position="184"/>
    </location>
</feature>
<dbReference type="InterPro" id="IPR011856">
    <property type="entry name" value="tRNA_endonuc-like_dom_sf"/>
</dbReference>
<dbReference type="Pfam" id="PF04471">
    <property type="entry name" value="Mrr_cat"/>
    <property type="match status" value="1"/>
</dbReference>
<accession>A0A1J5IGQ3</accession>
<dbReference type="PANTHER" id="PTHR30015">
    <property type="entry name" value="MRR RESTRICTION SYSTEM PROTEIN"/>
    <property type="match status" value="1"/>
</dbReference>
<dbReference type="InterPro" id="IPR052906">
    <property type="entry name" value="Type_IV_Methyl-Rstrct_Enzyme"/>
</dbReference>
<dbReference type="Proteomes" id="UP000183245">
    <property type="component" value="Unassembled WGS sequence"/>
</dbReference>
<comment type="caution">
    <text evidence="3">The sequence shown here is derived from an EMBL/GenBank/DDBJ whole genome shotgun (WGS) entry which is preliminary data.</text>
</comment>
<dbReference type="Gene3D" id="3.40.1350.10">
    <property type="match status" value="1"/>
</dbReference>
<keyword evidence="3" id="KW-0540">Nuclease</keyword>
<keyword evidence="3" id="KW-0378">Hydrolase</keyword>
<proteinExistence type="predicted"/>
<dbReference type="EMBL" id="MNZT01000090">
    <property type="protein sequence ID" value="OIP96244.1"/>
    <property type="molecule type" value="Genomic_DNA"/>
</dbReference>
<keyword evidence="3" id="KW-0255">Endonuclease</keyword>
<dbReference type="GO" id="GO:0003677">
    <property type="term" value="F:DNA binding"/>
    <property type="evidence" value="ECO:0007669"/>
    <property type="project" value="InterPro"/>
</dbReference>
<organism evidence="3 4">
    <name type="scientific">Candidatus Wirthbacteria bacterium CG2_30_54_11</name>
    <dbReference type="NCBI Taxonomy" id="1817892"/>
    <lineage>
        <taxon>Bacteria</taxon>
        <taxon>Candidatus Wirthbacteria</taxon>
    </lineage>
</organism>
<dbReference type="InterPro" id="IPR011335">
    <property type="entry name" value="Restrct_endonuc-II-like"/>
</dbReference>
<dbReference type="PANTHER" id="PTHR30015:SF7">
    <property type="entry name" value="TYPE IV METHYL-DIRECTED RESTRICTION ENZYME ECOKMRR"/>
    <property type="match status" value="1"/>
</dbReference>
<evidence type="ECO:0000259" key="2">
    <source>
        <dbReference type="Pfam" id="PF04471"/>
    </source>
</evidence>
<gene>
    <name evidence="3" type="ORF">AUK40_05165</name>
</gene>
<dbReference type="SUPFAM" id="SSF52980">
    <property type="entry name" value="Restriction endonuclease-like"/>
    <property type="match status" value="1"/>
</dbReference>
<dbReference type="GO" id="GO:0015666">
    <property type="term" value="F:restriction endodeoxyribonuclease activity"/>
    <property type="evidence" value="ECO:0007669"/>
    <property type="project" value="TreeGrafter"/>
</dbReference>
<dbReference type="STRING" id="1817892.AUK40_05165"/>